<dbReference type="HAMAP" id="MF_00416">
    <property type="entry name" value="FlgI"/>
    <property type="match status" value="1"/>
</dbReference>
<keyword evidence="9" id="KW-0969">Cilium</keyword>
<gene>
    <name evidence="8 9" type="primary">flgI</name>
    <name evidence="9" type="ORF">LOKVESSMR4R_03473</name>
</gene>
<comment type="subunit">
    <text evidence="8">The basal body constitutes a major portion of the flagellar organelle and consists of four rings (L,P,S, and M) mounted on a central rod.</text>
</comment>
<dbReference type="GO" id="GO:0009428">
    <property type="term" value="C:bacterial-type flagellum basal body, distal rod, P ring"/>
    <property type="evidence" value="ECO:0007669"/>
    <property type="project" value="InterPro"/>
</dbReference>
<dbReference type="AlphaFoldDB" id="A0A1Y0EGI6"/>
<dbReference type="GO" id="GO:0071973">
    <property type="term" value="P:bacterial-type flagellum-dependent cell motility"/>
    <property type="evidence" value="ECO:0007669"/>
    <property type="project" value="InterPro"/>
</dbReference>
<dbReference type="OrthoDB" id="9786431at2"/>
<keyword evidence="10" id="KW-1185">Reference proteome</keyword>
<dbReference type="Proteomes" id="UP000195273">
    <property type="component" value="Chromosome"/>
</dbReference>
<feature type="signal peptide" evidence="8">
    <location>
        <begin position="1"/>
        <end position="25"/>
    </location>
</feature>
<organism evidence="9 10">
    <name type="scientific">Yoonia vestfoldensis</name>
    <dbReference type="NCBI Taxonomy" id="245188"/>
    <lineage>
        <taxon>Bacteria</taxon>
        <taxon>Pseudomonadati</taxon>
        <taxon>Pseudomonadota</taxon>
        <taxon>Alphaproteobacteria</taxon>
        <taxon>Rhodobacterales</taxon>
        <taxon>Paracoccaceae</taxon>
        <taxon>Yoonia</taxon>
    </lineage>
</organism>
<dbReference type="GO" id="GO:0005198">
    <property type="term" value="F:structural molecule activity"/>
    <property type="evidence" value="ECO:0007669"/>
    <property type="project" value="InterPro"/>
</dbReference>
<feature type="chain" id="PRO_5013407666" description="Flagellar P-ring protein" evidence="8">
    <location>
        <begin position="26"/>
        <end position="377"/>
    </location>
</feature>
<reference evidence="9 10" key="1">
    <citation type="submission" date="2017-05" db="EMBL/GenBank/DDBJ databases">
        <title>Genome Sequence of Loktanella vestfoldensis Strain SMR4r Isolated from a Culture of the Diatom Skeletonema marinoi.</title>
        <authorList>
            <person name="Topel M."/>
            <person name="Pinder M.I.M."/>
            <person name="Johansson O.N."/>
            <person name="Kourtchenko O."/>
            <person name="Godhe A."/>
            <person name="Clarke A.K."/>
        </authorList>
    </citation>
    <scope>NUCLEOTIDE SEQUENCE [LARGE SCALE GENOMIC DNA]</scope>
    <source>
        <strain evidence="9 10">SMR4r</strain>
    </source>
</reference>
<dbReference type="EMBL" id="CP021431">
    <property type="protein sequence ID" value="ARU02743.1"/>
    <property type="molecule type" value="Genomic_DNA"/>
</dbReference>
<dbReference type="GO" id="GO:0030288">
    <property type="term" value="C:outer membrane-bounded periplasmic space"/>
    <property type="evidence" value="ECO:0007669"/>
    <property type="project" value="InterPro"/>
</dbReference>
<evidence type="ECO:0000256" key="3">
    <source>
        <dbReference type="ARBA" id="ARBA00019515"/>
    </source>
</evidence>
<evidence type="ECO:0000313" key="10">
    <source>
        <dbReference type="Proteomes" id="UP000195273"/>
    </source>
</evidence>
<dbReference type="PANTHER" id="PTHR30381:SF0">
    <property type="entry name" value="FLAGELLAR P-RING PROTEIN"/>
    <property type="match status" value="1"/>
</dbReference>
<evidence type="ECO:0000256" key="4">
    <source>
        <dbReference type="ARBA" id="ARBA00022729"/>
    </source>
</evidence>
<comment type="similarity">
    <text evidence="8">Belongs to the FlgI family.</text>
</comment>
<keyword evidence="5" id="KW-0574">Periplasm</keyword>
<comment type="subcellular location">
    <subcellularLocation>
        <location evidence="2 8">Bacterial flagellum basal body</location>
    </subcellularLocation>
</comment>
<dbReference type="PRINTS" id="PR01010">
    <property type="entry name" value="FLGPRINGFLGI"/>
</dbReference>
<evidence type="ECO:0000256" key="8">
    <source>
        <dbReference type="HAMAP-Rule" id="MF_00416"/>
    </source>
</evidence>
<dbReference type="NCBIfam" id="NF003676">
    <property type="entry name" value="PRK05303.1"/>
    <property type="match status" value="1"/>
</dbReference>
<dbReference type="Pfam" id="PF02119">
    <property type="entry name" value="FlgI"/>
    <property type="match status" value="1"/>
</dbReference>
<keyword evidence="4 8" id="KW-0732">Signal</keyword>
<keyword evidence="9" id="KW-0282">Flagellum</keyword>
<dbReference type="InterPro" id="IPR001782">
    <property type="entry name" value="Flag_FlgI"/>
</dbReference>
<dbReference type="PANTHER" id="PTHR30381">
    <property type="entry name" value="FLAGELLAR P-RING PERIPLASMIC PROTEIN FLGI"/>
    <property type="match status" value="1"/>
</dbReference>
<protein>
    <recommendedName>
        <fullName evidence="3 8">Flagellar P-ring protein</fullName>
    </recommendedName>
    <alternativeName>
        <fullName evidence="7 8">Basal body P-ring protein</fullName>
    </alternativeName>
</protein>
<comment type="function">
    <text evidence="1 8">Assembles around the rod to form the L-ring and probably protects the motor/basal body from shearing forces during rotation.</text>
</comment>
<name>A0A1Y0EGI6_9RHOB</name>
<accession>A0A1Y0EGI6</accession>
<evidence type="ECO:0000256" key="1">
    <source>
        <dbReference type="ARBA" id="ARBA00002591"/>
    </source>
</evidence>
<keyword evidence="9" id="KW-0966">Cell projection</keyword>
<proteinExistence type="inferred from homology"/>
<sequence precursor="true">MRRMRLFIIGLLAVTLSLLSGVAQADRVKDIAALAGVRSNQLVGYGLVVGLSGTGDGDLGITLQSLQSMVSRFGMVTELEGLNGSNAAAVIVTADLPAFIKPGQTLDVTVSTLGPAESLRGGTLLLTPLLGVDGETYALAQGNLVVGGLGVTGQDGSSLTVNVPTVGRVPQGATVERLVENEFITNEYMVLNLHRPDFSTASNVAEAINVVFGGGTAVPIDASSIRVQAPSDPEQKVSFASLIEQVEVQPGDPPAQVIVNSRTGTVVIGGNVNVTPAVITHGSLTVRIREDPQAVPQSETIITDGAVINTPVAPLETQDSEITVDEQEARAFLFDPGVSLSDVVDSINAIGATPSDLVAILEALRVSGALRAQLIII</sequence>
<dbReference type="KEGG" id="lvs:LOKVESSMR4R_03473"/>
<evidence type="ECO:0000256" key="5">
    <source>
        <dbReference type="ARBA" id="ARBA00022764"/>
    </source>
</evidence>
<keyword evidence="6 8" id="KW-0975">Bacterial flagellum</keyword>
<evidence type="ECO:0000256" key="2">
    <source>
        <dbReference type="ARBA" id="ARBA00004117"/>
    </source>
</evidence>
<evidence type="ECO:0000256" key="6">
    <source>
        <dbReference type="ARBA" id="ARBA00023143"/>
    </source>
</evidence>
<evidence type="ECO:0000256" key="7">
    <source>
        <dbReference type="ARBA" id="ARBA00032344"/>
    </source>
</evidence>
<evidence type="ECO:0000313" key="9">
    <source>
        <dbReference type="EMBL" id="ARU02743.1"/>
    </source>
</evidence>